<dbReference type="Gene3D" id="3.40.1190.20">
    <property type="match status" value="1"/>
</dbReference>
<dbReference type="InterPro" id="IPR011611">
    <property type="entry name" value="PfkB_dom"/>
</dbReference>
<name>A4RX40_OSTLU</name>
<dbReference type="eggNOG" id="ENOG502RZ80">
    <property type="taxonomic scope" value="Eukaryota"/>
</dbReference>
<dbReference type="InterPro" id="IPR029056">
    <property type="entry name" value="Ribokinase-like"/>
</dbReference>
<dbReference type="PANTHER" id="PTHR47098">
    <property type="entry name" value="PROTEIN MAK32"/>
    <property type="match status" value="1"/>
</dbReference>
<organism evidence="3 4">
    <name type="scientific">Ostreococcus lucimarinus (strain CCE9901)</name>
    <dbReference type="NCBI Taxonomy" id="436017"/>
    <lineage>
        <taxon>Eukaryota</taxon>
        <taxon>Viridiplantae</taxon>
        <taxon>Chlorophyta</taxon>
        <taxon>Mamiellophyceae</taxon>
        <taxon>Mamiellales</taxon>
        <taxon>Bathycoccaceae</taxon>
        <taxon>Ostreococcus</taxon>
    </lineage>
</organism>
<dbReference type="AlphaFoldDB" id="A4RX40"/>
<dbReference type="OrthoDB" id="497927at2759"/>
<dbReference type="Proteomes" id="UP000001568">
    <property type="component" value="Chromosome 5"/>
</dbReference>
<reference evidence="3 4" key="1">
    <citation type="journal article" date="2007" name="Proc. Natl. Acad. Sci. U.S.A.">
        <title>The tiny eukaryote Ostreococcus provides genomic insights into the paradox of plankton speciation.</title>
        <authorList>
            <person name="Palenik B."/>
            <person name="Grimwood J."/>
            <person name="Aerts A."/>
            <person name="Rouze P."/>
            <person name="Salamov A."/>
            <person name="Putnam N."/>
            <person name="Dupont C."/>
            <person name="Jorgensen R."/>
            <person name="Derelle E."/>
            <person name="Rombauts S."/>
            <person name="Zhou K."/>
            <person name="Otillar R."/>
            <person name="Merchant S.S."/>
            <person name="Podell S."/>
            <person name="Gaasterland T."/>
            <person name="Napoli C."/>
            <person name="Gendler K."/>
            <person name="Manuell A."/>
            <person name="Tai V."/>
            <person name="Vallon O."/>
            <person name="Piganeau G."/>
            <person name="Jancek S."/>
            <person name="Heijde M."/>
            <person name="Jabbari K."/>
            <person name="Bowler C."/>
            <person name="Lohr M."/>
            <person name="Robbens S."/>
            <person name="Werner G."/>
            <person name="Dubchak I."/>
            <person name="Pazour G.J."/>
            <person name="Ren Q."/>
            <person name="Paulsen I."/>
            <person name="Delwiche C."/>
            <person name="Schmutz J."/>
            <person name="Rokhsar D."/>
            <person name="Van de Peer Y."/>
            <person name="Moreau H."/>
            <person name="Grigoriev I.V."/>
        </authorList>
    </citation>
    <scope>NUCLEOTIDE SEQUENCE [LARGE SCALE GENOMIC DNA]</scope>
    <source>
        <strain evidence="3 4">CCE9901</strain>
    </source>
</reference>
<evidence type="ECO:0000256" key="1">
    <source>
        <dbReference type="SAM" id="MobiDB-lite"/>
    </source>
</evidence>
<feature type="domain" description="Carbohydrate kinase PfkB" evidence="2">
    <location>
        <begin position="196"/>
        <end position="319"/>
    </location>
</feature>
<feature type="compositionally biased region" description="Low complexity" evidence="1">
    <location>
        <begin position="1"/>
        <end position="18"/>
    </location>
</feature>
<dbReference type="PANTHER" id="PTHR47098:SF2">
    <property type="entry name" value="PROTEIN MAK32"/>
    <property type="match status" value="1"/>
</dbReference>
<dbReference type="OMA" id="YPKETIA"/>
<accession>A4RX40</accession>
<dbReference type="EMBL" id="CP000585">
    <property type="protein sequence ID" value="ABO95984.1"/>
    <property type="molecule type" value="Genomic_DNA"/>
</dbReference>
<proteinExistence type="predicted"/>
<dbReference type="KEGG" id="olu:OSTLU_92711"/>
<dbReference type="Pfam" id="PF00294">
    <property type="entry name" value="PfkB"/>
    <property type="match status" value="1"/>
</dbReference>
<evidence type="ECO:0000313" key="3">
    <source>
        <dbReference type="EMBL" id="ABO95984.1"/>
    </source>
</evidence>
<dbReference type="HOGENOM" id="CLU_065902_2_1_1"/>
<sequence>MRAAATARPSTARPSTSARRARRARTRAVRDERIDFLSTTLIVDDLVFADGTTRMAVLGGGGPQTLFGAAVTSDGELTLGLVAGVGEGDCPETCARWLADIGAEAFLLTLGTSTPRAWQITERDGRRTQVWRLDASDALYAMLRPKYAIWPEKCKRANAVHFGLNPSRPDVELVQALREGGCGLISIEPFTHAEAPLSRKDLENLVSMGDVFSPNEREARSFFAKGDGMSPKDLIKAMRKAGATICCLRRGSRGAMVYDSRTNEGYECEALSANVVDETGCGNAFCGAFAAALAQGATIRDGLIRGTVAASIMLEHVGVPNGTLVEYRAEAARRANLINPVAFSLDEEVAAFVDFDEYIP</sequence>
<keyword evidence="4" id="KW-1185">Reference proteome</keyword>
<dbReference type="SUPFAM" id="SSF53613">
    <property type="entry name" value="Ribokinase-like"/>
    <property type="match status" value="1"/>
</dbReference>
<feature type="region of interest" description="Disordered" evidence="1">
    <location>
        <begin position="1"/>
        <end position="25"/>
    </location>
</feature>
<dbReference type="GeneID" id="5001976"/>
<dbReference type="Gramene" id="ABO95984">
    <property type="protein sequence ID" value="ABO95984"/>
    <property type="gene ID" value="OSTLU_92711"/>
</dbReference>
<dbReference type="RefSeq" id="XP_001417691.1">
    <property type="nucleotide sequence ID" value="XM_001417654.1"/>
</dbReference>
<protein>
    <recommendedName>
        <fullName evidence="2">Carbohydrate kinase PfkB domain-containing protein</fullName>
    </recommendedName>
</protein>
<evidence type="ECO:0000259" key="2">
    <source>
        <dbReference type="Pfam" id="PF00294"/>
    </source>
</evidence>
<gene>
    <name evidence="3" type="ORF">OSTLU_92711</name>
</gene>
<evidence type="ECO:0000313" key="4">
    <source>
        <dbReference type="Proteomes" id="UP000001568"/>
    </source>
</evidence>